<feature type="transmembrane region" description="Helical" evidence="1">
    <location>
        <begin position="318"/>
        <end position="340"/>
    </location>
</feature>
<accession>A0ABN0W569</accession>
<evidence type="ECO:0000313" key="3">
    <source>
        <dbReference type="Proteomes" id="UP001500782"/>
    </source>
</evidence>
<protein>
    <recommendedName>
        <fullName evidence="4">ABC transporter permease</fullName>
    </recommendedName>
</protein>
<feature type="transmembrane region" description="Helical" evidence="1">
    <location>
        <begin position="179"/>
        <end position="198"/>
    </location>
</feature>
<dbReference type="InterPro" id="IPR031599">
    <property type="entry name" value="ABC_tran_2"/>
</dbReference>
<feature type="transmembrane region" description="Helical" evidence="1">
    <location>
        <begin position="507"/>
        <end position="526"/>
    </location>
</feature>
<gene>
    <name evidence="2" type="ORF">GCM10008967_15150</name>
</gene>
<keyword evidence="1" id="KW-1133">Transmembrane helix</keyword>
<feature type="transmembrane region" description="Helical" evidence="1">
    <location>
        <begin position="352"/>
        <end position="377"/>
    </location>
</feature>
<organism evidence="2 3">
    <name type="scientific">Bacillus carboniphilus</name>
    <dbReference type="NCBI Taxonomy" id="86663"/>
    <lineage>
        <taxon>Bacteria</taxon>
        <taxon>Bacillati</taxon>
        <taxon>Bacillota</taxon>
        <taxon>Bacilli</taxon>
        <taxon>Bacillales</taxon>
        <taxon>Bacillaceae</taxon>
        <taxon>Bacillus</taxon>
    </lineage>
</organism>
<feature type="transmembrane region" description="Helical" evidence="1">
    <location>
        <begin position="243"/>
        <end position="265"/>
    </location>
</feature>
<keyword evidence="1" id="KW-0472">Membrane</keyword>
<dbReference type="EMBL" id="BAAADJ010000016">
    <property type="protein sequence ID" value="GAA0325507.1"/>
    <property type="molecule type" value="Genomic_DNA"/>
</dbReference>
<dbReference type="Pfam" id="PF16949">
    <property type="entry name" value="ABC_tran_2"/>
    <property type="match status" value="1"/>
</dbReference>
<sequence>MSNMTGKLLKTQWKMFFNGMKAKGMKGQAGLIFSLIVIGILALLLSKLVWDIADSIPIPIIEVLFPYIFLMSIGMILLIGVPQVFKNLYSEGDLSFLFTLPIPTRKIFWAKYIQSFIGIPLIVFAITMIPAFIFGIRTGASITYYPVVVVILFSNVVIGMSLAYLLNLGLIQVLPPKRANELMTVMSALTGLLIYFLFQVPNLFLRDSMNQDMVRQLPSFPSWVPLSWGGDAITSVLVGGTGFILPTVLSALVALFLAVLASTLVERGFRTGWIRLSEGSGRKKKKKQNLKSSGSVRHPVVSVGIKEWRAIQRDLREWMVFMPIGFFIIFGVFGFISSGADLSTLLEYEQETWIIAQLIFLFIYANFNGPMAAAAVAREAKSMWLLQILPLTGRQIAIGKLWISWLLSWVILSFIQMIIGILLGWSVLYIVGGLVLTALASIGVSGIGLWMGTIGAKYNPANPQSRLTFAPSLVLLILSYVYLFVSLISLAFIVLPASLRDFFLGQQSMGGFIGFMMNIGTFIVEMKTTSPAFAVLIGVVGLVVVSIGTAVITIQLAAKRFDKGIDIEMVQANSGRGLR</sequence>
<feature type="transmembrane region" description="Helical" evidence="1">
    <location>
        <begin position="56"/>
        <end position="81"/>
    </location>
</feature>
<feature type="transmembrane region" description="Helical" evidence="1">
    <location>
        <begin position="29"/>
        <end position="50"/>
    </location>
</feature>
<evidence type="ECO:0000313" key="2">
    <source>
        <dbReference type="EMBL" id="GAA0325507.1"/>
    </source>
</evidence>
<reference evidence="2 3" key="1">
    <citation type="journal article" date="2019" name="Int. J. Syst. Evol. Microbiol.">
        <title>The Global Catalogue of Microorganisms (GCM) 10K type strain sequencing project: providing services to taxonomists for standard genome sequencing and annotation.</title>
        <authorList>
            <consortium name="The Broad Institute Genomics Platform"/>
            <consortium name="The Broad Institute Genome Sequencing Center for Infectious Disease"/>
            <person name="Wu L."/>
            <person name="Ma J."/>
        </authorList>
    </citation>
    <scope>NUCLEOTIDE SEQUENCE [LARGE SCALE GENOMIC DNA]</scope>
    <source>
        <strain evidence="2 3">JCM 9731</strain>
    </source>
</reference>
<feature type="transmembrane region" description="Helical" evidence="1">
    <location>
        <begin position="115"/>
        <end position="136"/>
    </location>
</feature>
<dbReference type="Proteomes" id="UP001500782">
    <property type="component" value="Unassembled WGS sequence"/>
</dbReference>
<evidence type="ECO:0000256" key="1">
    <source>
        <dbReference type="SAM" id="Phobius"/>
    </source>
</evidence>
<feature type="transmembrane region" description="Helical" evidence="1">
    <location>
        <begin position="533"/>
        <end position="558"/>
    </location>
</feature>
<comment type="caution">
    <text evidence="2">The sequence shown here is derived from an EMBL/GenBank/DDBJ whole genome shotgun (WGS) entry which is preliminary data.</text>
</comment>
<evidence type="ECO:0008006" key="4">
    <source>
        <dbReference type="Google" id="ProtNLM"/>
    </source>
</evidence>
<feature type="transmembrane region" description="Helical" evidence="1">
    <location>
        <begin position="142"/>
        <end position="167"/>
    </location>
</feature>
<keyword evidence="1" id="KW-0812">Transmembrane</keyword>
<feature type="transmembrane region" description="Helical" evidence="1">
    <location>
        <begin position="398"/>
        <end position="423"/>
    </location>
</feature>
<feature type="transmembrane region" description="Helical" evidence="1">
    <location>
        <begin position="429"/>
        <end position="452"/>
    </location>
</feature>
<feature type="transmembrane region" description="Helical" evidence="1">
    <location>
        <begin position="473"/>
        <end position="495"/>
    </location>
</feature>
<name>A0ABN0W569_9BACI</name>
<proteinExistence type="predicted"/>
<keyword evidence="3" id="KW-1185">Reference proteome</keyword>